<dbReference type="InterPro" id="IPR055080">
    <property type="entry name" value="Gal80p-like_C"/>
</dbReference>
<dbReference type="PANTHER" id="PTHR43818:SF11">
    <property type="entry name" value="BCDNA.GH03377"/>
    <property type="match status" value="1"/>
</dbReference>
<dbReference type="InterPro" id="IPR000683">
    <property type="entry name" value="Gfo/Idh/MocA-like_OxRdtase_N"/>
</dbReference>
<reference evidence="4" key="1">
    <citation type="submission" date="2021-02" db="EMBL/GenBank/DDBJ databases">
        <title>Psilocybe cubensis genome.</title>
        <authorList>
            <person name="Mckernan K.J."/>
            <person name="Crawford S."/>
            <person name="Trippe A."/>
            <person name="Kane L.T."/>
            <person name="Mclaughlin S."/>
        </authorList>
    </citation>
    <scope>NUCLEOTIDE SEQUENCE [LARGE SCALE GENOMIC DNA]</scope>
    <source>
        <strain evidence="4">MGC-MH-2018</strain>
    </source>
</reference>
<dbReference type="Gene3D" id="3.30.360.10">
    <property type="entry name" value="Dihydrodipicolinate Reductase, domain 2"/>
    <property type="match status" value="1"/>
</dbReference>
<dbReference type="SUPFAM" id="SSF55347">
    <property type="entry name" value="Glyceraldehyde-3-phosphate dehydrogenase-like, C-terminal domain"/>
    <property type="match status" value="1"/>
</dbReference>
<dbReference type="Pfam" id="PF01408">
    <property type="entry name" value="GFO_IDH_MocA"/>
    <property type="match status" value="1"/>
</dbReference>
<gene>
    <name evidence="4" type="ORF">JR316_011365</name>
</gene>
<organism evidence="4">
    <name type="scientific">Psilocybe cubensis</name>
    <name type="common">Psychedelic mushroom</name>
    <name type="synonym">Stropharia cubensis</name>
    <dbReference type="NCBI Taxonomy" id="181762"/>
    <lineage>
        <taxon>Eukaryota</taxon>
        <taxon>Fungi</taxon>
        <taxon>Dikarya</taxon>
        <taxon>Basidiomycota</taxon>
        <taxon>Agaricomycotina</taxon>
        <taxon>Agaricomycetes</taxon>
        <taxon>Agaricomycetidae</taxon>
        <taxon>Agaricales</taxon>
        <taxon>Agaricineae</taxon>
        <taxon>Strophariaceae</taxon>
        <taxon>Psilocybe</taxon>
    </lineage>
</organism>
<name>A0A8H7XL59_PSICU</name>
<evidence type="ECO:0000259" key="2">
    <source>
        <dbReference type="Pfam" id="PF01408"/>
    </source>
</evidence>
<dbReference type="SUPFAM" id="SSF51735">
    <property type="entry name" value="NAD(P)-binding Rossmann-fold domains"/>
    <property type="match status" value="1"/>
</dbReference>
<dbReference type="AlphaFoldDB" id="A0A8H7XL59"/>
<accession>A0A8H7XL59</accession>
<protein>
    <submittedName>
        <fullName evidence="4">Uncharacterized protein</fullName>
    </submittedName>
</protein>
<dbReference type="OrthoDB" id="64915at2759"/>
<evidence type="ECO:0000313" key="4">
    <source>
        <dbReference type="EMBL" id="KAG5163585.1"/>
    </source>
</evidence>
<dbReference type="InterPro" id="IPR036291">
    <property type="entry name" value="NAD(P)-bd_dom_sf"/>
</dbReference>
<dbReference type="InterPro" id="IPR050463">
    <property type="entry name" value="Gfo/Idh/MocA_oxidrdct_glycsds"/>
</dbReference>
<sequence length="377" mass="40954">MTSSDSSNQKIRVGFIGLSASSGWAAGNLAPALLHPSLRDRFDLVAVSTTTDTSAAASAAKYSKEVGHDIKAYSGDTSRIAADPDIDLVAVSVKAPNHLQAVLPVIEAGKNFFLEWPAGASTRETEMIAEAARRNGVRSIIGLQGRHAVVIRKLREILASGVIGTVRSTNVITHNPRELGYYAPFAREVYAYSLDPKNGCSLLAIPIAHQLDTLVDVLGEFASVSATEATMYPTITFVDEAGKPTDKTIPSRQPDHYAITGILKTGVLANILWRSGYASSEGRRQFIWEIEGEEGSIILQSKEKTGAFPGFTESELYLNGQKVEFETPGNVFESCRQAWQEYADGTERYVTIDDAVKHHRLIDAIETSAKEGRRIVL</sequence>
<keyword evidence="1" id="KW-0560">Oxidoreductase</keyword>
<evidence type="ECO:0000259" key="3">
    <source>
        <dbReference type="Pfam" id="PF22685"/>
    </source>
</evidence>
<feature type="domain" description="Gfo/Idh/MocA-like oxidoreductase N-terminal" evidence="2">
    <location>
        <begin position="11"/>
        <end position="141"/>
    </location>
</feature>
<comment type="caution">
    <text evidence="4">The sequence shown here is derived from an EMBL/GenBank/DDBJ whole genome shotgun (WGS) entry which is preliminary data.</text>
</comment>
<proteinExistence type="predicted"/>
<dbReference type="Gene3D" id="3.40.50.720">
    <property type="entry name" value="NAD(P)-binding Rossmann-like Domain"/>
    <property type="match status" value="1"/>
</dbReference>
<dbReference type="PANTHER" id="PTHR43818">
    <property type="entry name" value="BCDNA.GH03377"/>
    <property type="match status" value="1"/>
</dbReference>
<dbReference type="GO" id="GO:0016491">
    <property type="term" value="F:oxidoreductase activity"/>
    <property type="evidence" value="ECO:0007669"/>
    <property type="project" value="UniProtKB-KW"/>
</dbReference>
<feature type="domain" description="Gal80p-like C-terminal" evidence="3">
    <location>
        <begin position="150"/>
        <end position="301"/>
    </location>
</feature>
<dbReference type="Pfam" id="PF22685">
    <property type="entry name" value="Gal80p_C-like"/>
    <property type="match status" value="1"/>
</dbReference>
<dbReference type="GO" id="GO:0000166">
    <property type="term" value="F:nucleotide binding"/>
    <property type="evidence" value="ECO:0007669"/>
    <property type="project" value="InterPro"/>
</dbReference>
<dbReference type="EMBL" id="JAFIQS010000014">
    <property type="protein sequence ID" value="KAG5163585.1"/>
    <property type="molecule type" value="Genomic_DNA"/>
</dbReference>
<evidence type="ECO:0000256" key="1">
    <source>
        <dbReference type="ARBA" id="ARBA00023002"/>
    </source>
</evidence>